<dbReference type="GO" id="GO:0005741">
    <property type="term" value="C:mitochondrial outer membrane"/>
    <property type="evidence" value="ECO:0007669"/>
    <property type="project" value="UniProtKB-SubCell"/>
</dbReference>
<dbReference type="GO" id="GO:0035695">
    <property type="term" value="P:mitophagy by internal vacuole formation"/>
    <property type="evidence" value="ECO:0007669"/>
    <property type="project" value="TreeGrafter"/>
</dbReference>
<dbReference type="InterPro" id="IPR031981">
    <property type="entry name" value="MIEAP_C"/>
</dbReference>
<dbReference type="EMBL" id="JARAKH010000042">
    <property type="protein sequence ID" value="KAK8380326.1"/>
    <property type="molecule type" value="Genomic_DNA"/>
</dbReference>
<keyword evidence="6" id="KW-0963">Cytoplasm</keyword>
<evidence type="ECO:0000256" key="5">
    <source>
        <dbReference type="ARBA" id="ARBA00019863"/>
    </source>
</evidence>
<feature type="coiled-coil region" evidence="13">
    <location>
        <begin position="607"/>
        <end position="641"/>
    </location>
</feature>
<sequence length="873" mass="96756">MLGHTGMPRVGHSVTWSDREVSVLSPPVPHILVNVEGSALSRLDRYFDPQPPPRPEKPVGLLPKPSPAKATTQATPVGGPPPLIDGAACKTSTWTYKQVTTARNSGVSDSEKGVRFRPERRERRPVQKLQWRDSAWSRGFTTGKDDYLDLDMRITASPSSEGSSRHAIKRILLLTENYQYRDAAAFIHRLPSATFKVIVDELPIDVLVDAMPHSLPILEALYCKVSDTAPAVTGCTRILRPEAVVWQMVRFFAQQEECLTGDIRWEFCGPFVTSCKKVLRVIARSEPKIRKTLQQRRKQLEKAIEGMGHHGLVGTSDESLQSLHDALKLEFEKVVKSYTQALEKLEELSLSNKTSLQRSISHGPAPIQASHQRQLSITQEEVQQRLIKNKTLLNVVEPTLNNHSLDVLLGILQRRIEYDKESLFQFTQLRKEAKEVDGNAVIAPILMRYTHGCQQVLEMLKEAVEEDGGHQIPEEDEGSDVSGYHSDSDSAIMMSGNSPYVSKHARFNFLTRSVRDRSRVGVRSALPFTTVPPCSSSSGVSSGSSDTQSQGSGGGDSKSDSPTPEGTRKNGEVGSAGVAGVSVRCGKGHELSVPAARASAPSGVRESAALRQEVETLRAEITKARQTILHMQEREKKLKDRLGDRAARGVERGNTRLENVNLGERRPTALVRKYGNLYAQARVDTLDALDALPDLKNAEELKSKLLFSVVVLAFRSASSSAQALREEVRRILQVPPPPPTGEAKDTHLLYDTNAFSLEQSVSAFVTANIEKRDLSKNVEEVCQQIWATLYDYPSLKNCEGLLQYVKDCVRLAWGLSNQVPPYVIDYETRTYRKDYHVRFHVADPECDAIKTYLWPALLEGPGGPCVQKGVVIT</sequence>
<evidence type="ECO:0000259" key="15">
    <source>
        <dbReference type="Pfam" id="PF16026"/>
    </source>
</evidence>
<dbReference type="InterPro" id="IPR026169">
    <property type="entry name" value="MIEAP"/>
</dbReference>
<evidence type="ECO:0000313" key="16">
    <source>
        <dbReference type="EMBL" id="KAK8380326.1"/>
    </source>
</evidence>
<evidence type="ECO:0000256" key="14">
    <source>
        <dbReference type="SAM" id="MobiDB-lite"/>
    </source>
</evidence>
<organism evidence="16 17">
    <name type="scientific">Scylla paramamosain</name>
    <name type="common">Mud crab</name>
    <dbReference type="NCBI Taxonomy" id="85552"/>
    <lineage>
        <taxon>Eukaryota</taxon>
        <taxon>Metazoa</taxon>
        <taxon>Ecdysozoa</taxon>
        <taxon>Arthropoda</taxon>
        <taxon>Crustacea</taxon>
        <taxon>Multicrustacea</taxon>
        <taxon>Malacostraca</taxon>
        <taxon>Eumalacostraca</taxon>
        <taxon>Eucarida</taxon>
        <taxon>Decapoda</taxon>
        <taxon>Pleocyemata</taxon>
        <taxon>Brachyura</taxon>
        <taxon>Eubrachyura</taxon>
        <taxon>Portunoidea</taxon>
        <taxon>Portunidae</taxon>
        <taxon>Portuninae</taxon>
        <taxon>Scylla</taxon>
    </lineage>
</organism>
<feature type="domain" description="Mitochondria-eating protein C-terminal" evidence="15">
    <location>
        <begin position="666"/>
        <end position="873"/>
    </location>
</feature>
<evidence type="ECO:0000256" key="3">
    <source>
        <dbReference type="ARBA" id="ARBA00004496"/>
    </source>
</evidence>
<reference evidence="16 17" key="1">
    <citation type="submission" date="2023-03" db="EMBL/GenBank/DDBJ databases">
        <title>High-quality genome of Scylla paramamosain provides insights in environmental adaptation.</title>
        <authorList>
            <person name="Zhang L."/>
        </authorList>
    </citation>
    <scope>NUCLEOTIDE SEQUENCE [LARGE SCALE GENOMIC DNA]</scope>
    <source>
        <strain evidence="16">LZ_2023a</strain>
        <tissue evidence="16">Muscle</tissue>
    </source>
</reference>
<evidence type="ECO:0000256" key="12">
    <source>
        <dbReference type="ARBA" id="ARBA00032687"/>
    </source>
</evidence>
<gene>
    <name evidence="16" type="ORF">O3P69_016733</name>
</gene>
<feature type="compositionally biased region" description="Low complexity" evidence="14">
    <location>
        <begin position="535"/>
        <end position="550"/>
    </location>
</feature>
<comment type="similarity">
    <text evidence="4">Belongs to the MIEAP family.</text>
</comment>
<proteinExistence type="inferred from homology"/>
<feature type="region of interest" description="Disordered" evidence="14">
    <location>
        <begin position="527"/>
        <end position="575"/>
    </location>
</feature>
<keyword evidence="9" id="KW-0446">Lipid-binding</keyword>
<evidence type="ECO:0000256" key="4">
    <source>
        <dbReference type="ARBA" id="ARBA00008233"/>
    </source>
</evidence>
<protein>
    <recommendedName>
        <fullName evidence="5">Mitochondria-eating protein</fullName>
    </recommendedName>
    <alternativeName>
        <fullName evidence="12">Spermatogenesis-associated protein 18</fullName>
    </alternativeName>
</protein>
<evidence type="ECO:0000256" key="7">
    <source>
        <dbReference type="ARBA" id="ARBA00022787"/>
    </source>
</evidence>
<evidence type="ECO:0000256" key="10">
    <source>
        <dbReference type="ARBA" id="ARBA00023128"/>
    </source>
</evidence>
<evidence type="ECO:0000256" key="13">
    <source>
        <dbReference type="SAM" id="Coils"/>
    </source>
</evidence>
<keyword evidence="10" id="KW-0496">Mitochondrion</keyword>
<dbReference type="GO" id="GO:0035694">
    <property type="term" value="P:mitochondrial protein catabolic process"/>
    <property type="evidence" value="ECO:0007669"/>
    <property type="project" value="InterPro"/>
</dbReference>
<accession>A0AAW0SYU3</accession>
<feature type="region of interest" description="Disordered" evidence="14">
    <location>
        <begin position="465"/>
        <end position="497"/>
    </location>
</feature>
<dbReference type="GO" id="GO:0008289">
    <property type="term" value="F:lipid binding"/>
    <property type="evidence" value="ECO:0007669"/>
    <property type="project" value="UniProtKB-KW"/>
</dbReference>
<dbReference type="GO" id="GO:0005759">
    <property type="term" value="C:mitochondrial matrix"/>
    <property type="evidence" value="ECO:0007669"/>
    <property type="project" value="UniProtKB-SubCell"/>
</dbReference>
<keyword evidence="11" id="KW-0472">Membrane</keyword>
<comment type="subcellular location">
    <subcellularLocation>
        <location evidence="3">Cytoplasm</location>
    </subcellularLocation>
    <subcellularLocation>
        <location evidence="2">Mitochondrion matrix</location>
    </subcellularLocation>
    <subcellularLocation>
        <location evidence="1">Mitochondrion outer membrane</location>
    </subcellularLocation>
</comment>
<keyword evidence="17" id="KW-1185">Reference proteome</keyword>
<keyword evidence="7" id="KW-1000">Mitochondrion outer membrane</keyword>
<comment type="caution">
    <text evidence="16">The sequence shown here is derived from an EMBL/GenBank/DDBJ whole genome shotgun (WGS) entry which is preliminary data.</text>
</comment>
<evidence type="ECO:0000256" key="11">
    <source>
        <dbReference type="ARBA" id="ARBA00023136"/>
    </source>
</evidence>
<evidence type="ECO:0000256" key="6">
    <source>
        <dbReference type="ARBA" id="ARBA00022490"/>
    </source>
</evidence>
<evidence type="ECO:0000313" key="17">
    <source>
        <dbReference type="Proteomes" id="UP001487740"/>
    </source>
</evidence>
<evidence type="ECO:0000256" key="8">
    <source>
        <dbReference type="ARBA" id="ARBA00023054"/>
    </source>
</evidence>
<feature type="region of interest" description="Disordered" evidence="14">
    <location>
        <begin position="44"/>
        <end position="82"/>
    </location>
</feature>
<dbReference type="PANTHER" id="PTHR21771:SF1">
    <property type="entry name" value="MITOCHONDRIA-EATING PROTEIN"/>
    <property type="match status" value="1"/>
</dbReference>
<keyword evidence="8 13" id="KW-0175">Coiled coil</keyword>
<dbReference type="Proteomes" id="UP001487740">
    <property type="component" value="Unassembled WGS sequence"/>
</dbReference>
<name>A0AAW0SYU3_SCYPA</name>
<dbReference type="AlphaFoldDB" id="A0AAW0SYU3"/>
<dbReference type="Pfam" id="PF16026">
    <property type="entry name" value="MIEAP"/>
    <property type="match status" value="1"/>
</dbReference>
<evidence type="ECO:0000256" key="9">
    <source>
        <dbReference type="ARBA" id="ARBA00023121"/>
    </source>
</evidence>
<dbReference type="PANTHER" id="PTHR21771">
    <property type="entry name" value="MITOCHONDRIA-EATING PROTEIN-RELATED"/>
    <property type="match status" value="1"/>
</dbReference>
<evidence type="ECO:0000256" key="2">
    <source>
        <dbReference type="ARBA" id="ARBA00004305"/>
    </source>
</evidence>
<evidence type="ECO:0000256" key="1">
    <source>
        <dbReference type="ARBA" id="ARBA00004294"/>
    </source>
</evidence>